<dbReference type="AlphaFoldDB" id="A0A1S3L9C0"/>
<keyword evidence="2" id="KW-0479">Metal-binding</keyword>
<dbReference type="InterPro" id="IPR051051">
    <property type="entry name" value="E3_ubiq-ligase_TRIM/RNF"/>
</dbReference>
<dbReference type="InterPro" id="IPR006574">
    <property type="entry name" value="PRY"/>
</dbReference>
<dbReference type="Pfam" id="PF00622">
    <property type="entry name" value="SPRY"/>
    <property type="match status" value="1"/>
</dbReference>
<dbReference type="InterPro" id="IPR001841">
    <property type="entry name" value="Znf_RING"/>
</dbReference>
<dbReference type="InterPro" id="IPR013320">
    <property type="entry name" value="ConA-like_dom_sf"/>
</dbReference>
<dbReference type="RefSeq" id="XP_013987563.2">
    <property type="nucleotide sequence ID" value="XM_014132088.2"/>
</dbReference>
<keyword evidence="7" id="KW-0175">Coiled coil</keyword>
<sequence length="516" mass="57486">MSLCETEGPLLPDLSCPICLQLFSDPMTLPCGHVYCLACLGKYMDTDTASHFCPECQVEFQVTQPLGNNFKMCSSIESYEATTAGKVSSVTDEDGGDCHQGVVSPDQSNDETSECLLDIEQQEPHHTGKEASETGLGDASAVSPTSQKEKLLVDVRTETETAMMDKSKLLLASQVTELTLRLQLAEDRLREEEAREAEVRTTNALLRRRAAKLLEQMTELTLNYVSGMTELIETELRPSEESMGGRVRQASELREKLREAQLRAKSLLTEQDSGVFSDGVEAEQPHIMELMVQKPLEELDNKSKVNPDRACAELERRSAELRAGVGAAQRSLRCVLNPSEVTFDIDTAHPSLVLSEDLKTVTFSTKKQPYPALPTRFSSFLQVLSTQSFWGGEHRWEVELDGSSPWIIGVCYNEAVARSGLTSALESSQGSWCLMWFNNLLRAFEQSHDIPLKRTLAVHRLEITLSFKTQRLSFYNISQCSGKTHVYTFKAKLTEPVHLAYRMMSGQPKAHITVCS</sequence>
<dbReference type="InterPro" id="IPR003879">
    <property type="entry name" value="Butyrophylin_SPRY"/>
</dbReference>
<dbReference type="GO" id="GO:0045087">
    <property type="term" value="P:innate immune response"/>
    <property type="evidence" value="ECO:0007669"/>
    <property type="project" value="UniProtKB-KW"/>
</dbReference>
<dbReference type="GO" id="GO:0008270">
    <property type="term" value="F:zinc ion binding"/>
    <property type="evidence" value="ECO:0007669"/>
    <property type="project" value="UniProtKB-KW"/>
</dbReference>
<dbReference type="PaxDb" id="8030-ENSSSAP00000019680"/>
<dbReference type="InterPro" id="IPR017907">
    <property type="entry name" value="Znf_RING_CS"/>
</dbReference>
<evidence type="ECO:0000259" key="10">
    <source>
        <dbReference type="PROSITE" id="PS50188"/>
    </source>
</evidence>
<evidence type="ECO:0000256" key="4">
    <source>
        <dbReference type="ARBA" id="ARBA00022833"/>
    </source>
</evidence>
<dbReference type="SMART" id="SM00589">
    <property type="entry name" value="PRY"/>
    <property type="match status" value="1"/>
</dbReference>
<feature type="region of interest" description="Disordered" evidence="8">
    <location>
        <begin position="90"/>
        <end position="147"/>
    </location>
</feature>
<dbReference type="SUPFAM" id="SSF57850">
    <property type="entry name" value="RING/U-box"/>
    <property type="match status" value="1"/>
</dbReference>
<dbReference type="InterPro" id="IPR043136">
    <property type="entry name" value="B30.2/SPRY_sf"/>
</dbReference>
<dbReference type="Pfam" id="PF15227">
    <property type="entry name" value="zf-C3HC4_4"/>
    <property type="match status" value="1"/>
</dbReference>
<dbReference type="PANTHER" id="PTHR25465:SF31">
    <property type="entry name" value="RING-TYPE DOMAIN-CONTAINING PROTEIN"/>
    <property type="match status" value="1"/>
</dbReference>
<evidence type="ECO:0000256" key="2">
    <source>
        <dbReference type="ARBA" id="ARBA00022723"/>
    </source>
</evidence>
<feature type="domain" description="B30.2/SPRY" evidence="10">
    <location>
        <begin position="321"/>
        <end position="516"/>
    </location>
</feature>
<evidence type="ECO:0000313" key="12">
    <source>
        <dbReference type="RefSeq" id="XP_013987562.2"/>
    </source>
</evidence>
<dbReference type="PROSITE" id="PS00518">
    <property type="entry name" value="ZF_RING_1"/>
    <property type="match status" value="1"/>
</dbReference>
<keyword evidence="3 6" id="KW-0863">Zinc-finger</keyword>
<evidence type="ECO:0000256" key="7">
    <source>
        <dbReference type="SAM" id="Coils"/>
    </source>
</evidence>
<dbReference type="SMART" id="SM00184">
    <property type="entry name" value="RING"/>
    <property type="match status" value="1"/>
</dbReference>
<evidence type="ECO:0000259" key="9">
    <source>
        <dbReference type="PROSITE" id="PS50089"/>
    </source>
</evidence>
<dbReference type="KEGG" id="sasa:106565216"/>
<feature type="domain" description="RING-type" evidence="9">
    <location>
        <begin position="16"/>
        <end position="57"/>
    </location>
</feature>
<feature type="coiled-coil region" evidence="7">
    <location>
        <begin position="175"/>
        <end position="223"/>
    </location>
</feature>
<dbReference type="PRINTS" id="PR01407">
    <property type="entry name" value="BUTYPHLNCDUF"/>
</dbReference>
<evidence type="ECO:0000256" key="5">
    <source>
        <dbReference type="ARBA" id="ARBA00022859"/>
    </source>
</evidence>
<dbReference type="RefSeq" id="XP_013987562.2">
    <property type="nucleotide sequence ID" value="XM_014132087.2"/>
</dbReference>
<dbReference type="PROSITE" id="PS50089">
    <property type="entry name" value="ZF_RING_2"/>
    <property type="match status" value="1"/>
</dbReference>
<keyword evidence="1" id="KW-0399">Innate immunity</keyword>
<dbReference type="InterPro" id="IPR001870">
    <property type="entry name" value="B30.2/SPRY"/>
</dbReference>
<accession>A0A1S3L9C0</accession>
<dbReference type="Bgee" id="ENSSSAG00000009598">
    <property type="expression patterns" value="Expressed in hindgut and 7 other cell types or tissues"/>
</dbReference>
<name>A0A1S3L9C0_SALSA</name>
<dbReference type="PROSITE" id="PS50188">
    <property type="entry name" value="B302_SPRY"/>
    <property type="match status" value="1"/>
</dbReference>
<gene>
    <name evidence="12 13 14" type="primary">LOC106565216</name>
</gene>
<proteinExistence type="predicted"/>
<keyword evidence="4" id="KW-0862">Zinc</keyword>
<evidence type="ECO:0000256" key="8">
    <source>
        <dbReference type="SAM" id="MobiDB-lite"/>
    </source>
</evidence>
<dbReference type="RefSeq" id="XP_013987564.2">
    <property type="nucleotide sequence ID" value="XM_014132089.2"/>
</dbReference>
<evidence type="ECO:0000313" key="14">
    <source>
        <dbReference type="RefSeq" id="XP_013987564.2"/>
    </source>
</evidence>
<evidence type="ECO:0000313" key="11">
    <source>
        <dbReference type="Proteomes" id="UP001652741"/>
    </source>
</evidence>
<dbReference type="GO" id="GO:0005737">
    <property type="term" value="C:cytoplasm"/>
    <property type="evidence" value="ECO:0007669"/>
    <property type="project" value="UniProtKB-ARBA"/>
</dbReference>
<evidence type="ECO:0000256" key="1">
    <source>
        <dbReference type="ARBA" id="ARBA00022588"/>
    </source>
</evidence>
<feature type="compositionally biased region" description="Basic and acidic residues" evidence="8">
    <location>
        <begin position="122"/>
        <end position="132"/>
    </location>
</feature>
<dbReference type="InterPro" id="IPR003877">
    <property type="entry name" value="SPRY_dom"/>
</dbReference>
<keyword evidence="11" id="KW-1185">Reference proteome</keyword>
<evidence type="ECO:0000313" key="13">
    <source>
        <dbReference type="RefSeq" id="XP_013987563.2"/>
    </source>
</evidence>
<organism evidence="11 13">
    <name type="scientific">Salmo salar</name>
    <name type="common">Atlantic salmon</name>
    <dbReference type="NCBI Taxonomy" id="8030"/>
    <lineage>
        <taxon>Eukaryota</taxon>
        <taxon>Metazoa</taxon>
        <taxon>Chordata</taxon>
        <taxon>Craniata</taxon>
        <taxon>Vertebrata</taxon>
        <taxon>Euteleostomi</taxon>
        <taxon>Actinopterygii</taxon>
        <taxon>Neopterygii</taxon>
        <taxon>Teleostei</taxon>
        <taxon>Protacanthopterygii</taxon>
        <taxon>Salmoniformes</taxon>
        <taxon>Salmonidae</taxon>
        <taxon>Salmoninae</taxon>
        <taxon>Salmo</taxon>
    </lineage>
</organism>
<dbReference type="Proteomes" id="UP001652741">
    <property type="component" value="Chromosome ssa12"/>
</dbReference>
<protein>
    <submittedName>
        <fullName evidence="12 13">E3 ubiquitin-protein ligase TRIM39</fullName>
    </submittedName>
</protein>
<dbReference type="PANTHER" id="PTHR25465">
    <property type="entry name" value="B-BOX DOMAIN CONTAINING"/>
    <property type="match status" value="1"/>
</dbReference>
<dbReference type="Pfam" id="PF13765">
    <property type="entry name" value="PRY"/>
    <property type="match status" value="1"/>
</dbReference>
<dbReference type="SUPFAM" id="SSF49899">
    <property type="entry name" value="Concanavalin A-like lectins/glucanases"/>
    <property type="match status" value="1"/>
</dbReference>
<dbReference type="InterPro" id="IPR013083">
    <property type="entry name" value="Znf_RING/FYVE/PHD"/>
</dbReference>
<dbReference type="Gene3D" id="3.30.40.10">
    <property type="entry name" value="Zinc/RING finger domain, C3HC4 (zinc finger)"/>
    <property type="match status" value="1"/>
</dbReference>
<evidence type="ECO:0000256" key="6">
    <source>
        <dbReference type="PROSITE-ProRule" id="PRU00175"/>
    </source>
</evidence>
<evidence type="ECO:0000256" key="3">
    <source>
        <dbReference type="ARBA" id="ARBA00022771"/>
    </source>
</evidence>
<dbReference type="STRING" id="8030.ENSSSAP00000019680"/>
<keyword evidence="5" id="KW-0391">Immunity</keyword>
<dbReference type="Gene3D" id="2.60.120.920">
    <property type="match status" value="1"/>
</dbReference>
<reference evidence="12 13" key="1">
    <citation type="submission" date="2025-05" db="UniProtKB">
        <authorList>
            <consortium name="RefSeq"/>
        </authorList>
    </citation>
    <scope>IDENTIFICATION</scope>
</reference>
<dbReference type="GeneID" id="106565216"/>